<gene>
    <name evidence="1" type="ORF">RJ639_016006</name>
</gene>
<proteinExistence type="predicted"/>
<reference evidence="1" key="1">
    <citation type="submission" date="2022-12" db="EMBL/GenBank/DDBJ databases">
        <title>Draft genome assemblies for two species of Escallonia (Escalloniales).</title>
        <authorList>
            <person name="Chanderbali A."/>
            <person name="Dervinis C."/>
            <person name="Anghel I."/>
            <person name="Soltis D."/>
            <person name="Soltis P."/>
            <person name="Zapata F."/>
        </authorList>
    </citation>
    <scope>NUCLEOTIDE SEQUENCE</scope>
    <source>
        <strain evidence="1">UCBG64.0493</strain>
        <tissue evidence="1">Leaf</tissue>
    </source>
</reference>
<organism evidence="1 2">
    <name type="scientific">Escallonia herrerae</name>
    <dbReference type="NCBI Taxonomy" id="1293975"/>
    <lineage>
        <taxon>Eukaryota</taxon>
        <taxon>Viridiplantae</taxon>
        <taxon>Streptophyta</taxon>
        <taxon>Embryophyta</taxon>
        <taxon>Tracheophyta</taxon>
        <taxon>Spermatophyta</taxon>
        <taxon>Magnoliopsida</taxon>
        <taxon>eudicotyledons</taxon>
        <taxon>Gunneridae</taxon>
        <taxon>Pentapetalae</taxon>
        <taxon>asterids</taxon>
        <taxon>campanulids</taxon>
        <taxon>Escalloniales</taxon>
        <taxon>Escalloniaceae</taxon>
        <taxon>Escallonia</taxon>
    </lineage>
</organism>
<dbReference type="EMBL" id="JAVXUP010001924">
    <property type="protein sequence ID" value="KAK3006966.1"/>
    <property type="molecule type" value="Genomic_DNA"/>
</dbReference>
<dbReference type="Proteomes" id="UP001188597">
    <property type="component" value="Unassembled WGS sequence"/>
</dbReference>
<evidence type="ECO:0000313" key="1">
    <source>
        <dbReference type="EMBL" id="KAK3006966.1"/>
    </source>
</evidence>
<evidence type="ECO:0000313" key="2">
    <source>
        <dbReference type="Proteomes" id="UP001188597"/>
    </source>
</evidence>
<keyword evidence="2" id="KW-1185">Reference proteome</keyword>
<name>A0AA88VDS9_9ASTE</name>
<accession>A0AA88VDS9</accession>
<comment type="caution">
    <text evidence="1">The sequence shown here is derived from an EMBL/GenBank/DDBJ whole genome shotgun (WGS) entry which is preliminary data.</text>
</comment>
<dbReference type="AlphaFoldDB" id="A0AA88VDS9"/>
<protein>
    <submittedName>
        <fullName evidence="1">Uncharacterized protein</fullName>
    </submittedName>
</protein>
<sequence>MGCVVGSNVLQASTRLPLLINPQTHEPPQYVTVTGNSRRFVCSAAKNLDLQAMSSFCQIVNLGLYSAETGIFLLLFDIWTDTFRNFGEAL</sequence>